<keyword evidence="2" id="KW-1188">Viral release from host cell</keyword>
<dbReference type="RefSeq" id="WP_345061179.1">
    <property type="nucleotide sequence ID" value="NZ_BAABEX010000006.1"/>
</dbReference>
<accession>A0ABP8L1M7</accession>
<dbReference type="SUPFAM" id="SSF56563">
    <property type="entry name" value="Major capsid protein gp5"/>
    <property type="match status" value="1"/>
</dbReference>
<dbReference type="Gene3D" id="3.30.2400.10">
    <property type="entry name" value="Major capsid protein gp5"/>
    <property type="match status" value="1"/>
</dbReference>
<organism evidence="7 8">
    <name type="scientific">Acidovorax lacteus</name>
    <dbReference type="NCBI Taxonomy" id="1924988"/>
    <lineage>
        <taxon>Bacteria</taxon>
        <taxon>Pseudomonadati</taxon>
        <taxon>Pseudomonadota</taxon>
        <taxon>Betaproteobacteria</taxon>
        <taxon>Burkholderiales</taxon>
        <taxon>Comamonadaceae</taxon>
        <taxon>Acidovorax</taxon>
    </lineage>
</organism>
<dbReference type="EMBL" id="BAABEX010000006">
    <property type="protein sequence ID" value="GAA4419914.1"/>
    <property type="molecule type" value="Genomic_DNA"/>
</dbReference>
<gene>
    <name evidence="7" type="ORF">GCM10023090_06850</name>
</gene>
<evidence type="ECO:0008006" key="9">
    <source>
        <dbReference type="Google" id="ProtNLM"/>
    </source>
</evidence>
<evidence type="ECO:0000256" key="4">
    <source>
        <dbReference type="ARBA" id="ARBA00022801"/>
    </source>
</evidence>
<feature type="domain" description="Phage capsid-like C-terminal" evidence="6">
    <location>
        <begin position="345"/>
        <end position="624"/>
    </location>
</feature>
<comment type="subcellular location">
    <subcellularLocation>
        <location evidence="1">Virion</location>
    </subcellularLocation>
</comment>
<evidence type="ECO:0000259" key="5">
    <source>
        <dbReference type="Pfam" id="PF04586"/>
    </source>
</evidence>
<evidence type="ECO:0000259" key="6">
    <source>
        <dbReference type="Pfam" id="PF05065"/>
    </source>
</evidence>
<feature type="domain" description="Prohead serine protease" evidence="5">
    <location>
        <begin position="73"/>
        <end position="168"/>
    </location>
</feature>
<keyword evidence="8" id="KW-1185">Reference proteome</keyword>
<protein>
    <recommendedName>
        <fullName evidence="9">Phage major capsid protein</fullName>
    </recommendedName>
</protein>
<name>A0ABP8L1M7_9BURK</name>
<comment type="caution">
    <text evidence="7">The sequence shown here is derived from an EMBL/GenBank/DDBJ whole genome shotgun (WGS) entry which is preliminary data.</text>
</comment>
<keyword evidence="4" id="KW-0378">Hydrolase</keyword>
<dbReference type="InterPro" id="IPR054612">
    <property type="entry name" value="Phage_capsid-like_C"/>
</dbReference>
<evidence type="ECO:0000256" key="3">
    <source>
        <dbReference type="ARBA" id="ARBA00022670"/>
    </source>
</evidence>
<sequence>MTTATASRAGDIIARLNQEGPRRALAVKEGAVQAESRTVELAFASEEPYERWFGIEVLDCAPGSIRMARLMNGAPLLFNHDYDRLIGVVESISIDSDRVCRAKVRFARTEDAEEAFALVQDGILRHVSVGYRIHAMQLQEERDGVETYRVTDWEPLEISMVSVPADATVGVGRSLAAAAAPAEPSPVPVITPAPTAQERKAMTIEVTDNTQERAAATADADVRRRDAIIELGVKYADYLTLADVQDACRSGKTVQDVQELVMSKMTTKHSDTRAAHIGLSNAETQRYSIARAVAAMVSNDWTGAGLEREASEECARRFKMGTKGLLLPFDVLARDFTVGTAAEAGNLVPTQLRDDLFADVLRNRLALSRLGVTMLYGLTSNIDLPRKTVGSAAGFVTEIAAASETQPNTGKVTMSPKRISAFIEFSKQAVIQSAMAVEPMLRQDLNSEIAVQMENAAINGSGSGANPRGIRNVSGIGSVIGGTNGAQLNWGHLVGLESACANANAEPDQTAGYLINTRTRGWTKTVQKAANLPFIWDGGNTPLNSYRAEVTNNVPNTLTKGTASGVCSSVIYSSDWSMFVLGTFGAVEILLDEITLATTGMNRLIVNAFMDAGCRRPANFAAMDDALTA</sequence>
<keyword evidence="3" id="KW-0645">Protease</keyword>
<dbReference type="NCBIfam" id="TIGR01554">
    <property type="entry name" value="major_cap_HK97"/>
    <property type="match status" value="1"/>
</dbReference>
<dbReference type="InterPro" id="IPR054613">
    <property type="entry name" value="Peptidase_S78_dom"/>
</dbReference>
<proteinExistence type="predicted"/>
<evidence type="ECO:0000313" key="7">
    <source>
        <dbReference type="EMBL" id="GAA4419914.1"/>
    </source>
</evidence>
<dbReference type="Proteomes" id="UP001501788">
    <property type="component" value="Unassembled WGS sequence"/>
</dbReference>
<reference evidence="8" key="1">
    <citation type="journal article" date="2019" name="Int. J. Syst. Evol. Microbiol.">
        <title>The Global Catalogue of Microorganisms (GCM) 10K type strain sequencing project: providing services to taxonomists for standard genome sequencing and annotation.</title>
        <authorList>
            <consortium name="The Broad Institute Genomics Platform"/>
            <consortium name="The Broad Institute Genome Sequencing Center for Infectious Disease"/>
            <person name="Wu L."/>
            <person name="Ma J."/>
        </authorList>
    </citation>
    <scope>NUCLEOTIDE SEQUENCE [LARGE SCALE GENOMIC DNA]</scope>
    <source>
        <strain evidence="8">JCM 31890</strain>
    </source>
</reference>
<dbReference type="Pfam" id="PF04586">
    <property type="entry name" value="Peptidase_S78"/>
    <property type="match status" value="1"/>
</dbReference>
<evidence type="ECO:0000256" key="2">
    <source>
        <dbReference type="ARBA" id="ARBA00022612"/>
    </source>
</evidence>
<dbReference type="InterPro" id="IPR024455">
    <property type="entry name" value="Phage_capsid"/>
</dbReference>
<evidence type="ECO:0000256" key="1">
    <source>
        <dbReference type="ARBA" id="ARBA00004328"/>
    </source>
</evidence>
<dbReference type="Pfam" id="PF05065">
    <property type="entry name" value="Phage_capsid"/>
    <property type="match status" value="1"/>
</dbReference>
<evidence type="ECO:0000313" key="8">
    <source>
        <dbReference type="Proteomes" id="UP001501788"/>
    </source>
</evidence>